<accession>A0A3G2L9L1</accession>
<dbReference type="GO" id="GO:0008168">
    <property type="term" value="F:methyltransferase activity"/>
    <property type="evidence" value="ECO:0007669"/>
    <property type="project" value="UniProtKB-KW"/>
</dbReference>
<dbReference type="RefSeq" id="WP_121849969.1">
    <property type="nucleotide sequence ID" value="NZ_CP032050.1"/>
</dbReference>
<dbReference type="Proteomes" id="UP000276309">
    <property type="component" value="Chromosome"/>
</dbReference>
<keyword evidence="3" id="KW-1185">Reference proteome</keyword>
<dbReference type="SUPFAM" id="SSF53335">
    <property type="entry name" value="S-adenosyl-L-methionine-dependent methyltransferases"/>
    <property type="match status" value="1"/>
</dbReference>
<feature type="domain" description="Methyltransferase" evidence="1">
    <location>
        <begin position="41"/>
        <end position="132"/>
    </location>
</feature>
<dbReference type="KEGG" id="emar:D1013_17010"/>
<keyword evidence="2" id="KW-0489">Methyltransferase</keyword>
<dbReference type="EMBL" id="CP032050">
    <property type="protein sequence ID" value="AYN68958.1"/>
    <property type="molecule type" value="Genomic_DNA"/>
</dbReference>
<dbReference type="InterPro" id="IPR041698">
    <property type="entry name" value="Methyltransf_25"/>
</dbReference>
<dbReference type="Gene3D" id="3.40.50.150">
    <property type="entry name" value="Vaccinia Virus protein VP39"/>
    <property type="match status" value="1"/>
</dbReference>
<dbReference type="InterPro" id="IPR029063">
    <property type="entry name" value="SAM-dependent_MTases_sf"/>
</dbReference>
<keyword evidence="2" id="KW-0808">Transferase</keyword>
<dbReference type="GO" id="GO:0032259">
    <property type="term" value="P:methylation"/>
    <property type="evidence" value="ECO:0007669"/>
    <property type="project" value="UniProtKB-KW"/>
</dbReference>
<dbReference type="AlphaFoldDB" id="A0A3G2L9L1"/>
<protein>
    <submittedName>
        <fullName evidence="2">Methyltransferase domain-containing protein</fullName>
    </submittedName>
</protein>
<evidence type="ECO:0000313" key="2">
    <source>
        <dbReference type="EMBL" id="AYN68958.1"/>
    </source>
</evidence>
<name>A0A3G2L9L1_9FLAO</name>
<evidence type="ECO:0000313" key="3">
    <source>
        <dbReference type="Proteomes" id="UP000276309"/>
    </source>
</evidence>
<gene>
    <name evidence="2" type="ORF">D1013_17010</name>
</gene>
<organism evidence="2 3">
    <name type="scientific">Euzebyella marina</name>
    <dbReference type="NCBI Taxonomy" id="1761453"/>
    <lineage>
        <taxon>Bacteria</taxon>
        <taxon>Pseudomonadati</taxon>
        <taxon>Bacteroidota</taxon>
        <taxon>Flavobacteriia</taxon>
        <taxon>Flavobacteriales</taxon>
        <taxon>Flavobacteriaceae</taxon>
        <taxon>Euzebyella</taxon>
    </lineage>
</organism>
<dbReference type="Pfam" id="PF13649">
    <property type="entry name" value="Methyltransf_25"/>
    <property type="match status" value="1"/>
</dbReference>
<evidence type="ECO:0000259" key="1">
    <source>
        <dbReference type="Pfam" id="PF13649"/>
    </source>
</evidence>
<sequence length="207" mass="23482">MNDPWQKKWNERYSQKAYAFGTEPNVFLKEQLDELNPGSILFAAEGEGRNAIYAATNAWESHAFDISEEGQKKAFHLAKSHDVSLDYRLGQLPDLGYKENSFDAVGLIYAHFPAEIKSEYHQIIGNLVKKGGHIILEAFGKNHLPYREANPKVGGPRNLESLFSIEEIRSDFHDFEAIILEETEIELSEGAYHNGKGSVIRFVGRKR</sequence>
<reference evidence="2 3" key="1">
    <citation type="submission" date="2018-08" db="EMBL/GenBank/DDBJ databases">
        <title>The reduced genetic potential of extracellular carbohydrate catabolism in Euzebyella marina RN62, a Flavobacteriia bacterium isolated from the hadal water.</title>
        <authorList>
            <person name="Xue C."/>
        </authorList>
    </citation>
    <scope>NUCLEOTIDE SEQUENCE [LARGE SCALE GENOMIC DNA]</scope>
    <source>
        <strain evidence="2 3">RN62</strain>
    </source>
</reference>
<proteinExistence type="predicted"/>
<dbReference type="OrthoDB" id="9804312at2"/>